<dbReference type="PATRIC" id="fig|1110502.3.peg.943"/>
<dbReference type="InterPro" id="IPR000489">
    <property type="entry name" value="Pterin-binding_dom"/>
</dbReference>
<comment type="cofactor">
    <cofactor evidence="2">
        <name>Mg(2+)</name>
        <dbReference type="ChEBI" id="CHEBI:18420"/>
    </cofactor>
</comment>
<dbReference type="Proteomes" id="UP000005258">
    <property type="component" value="Chromosome"/>
</dbReference>
<reference evidence="10 11" key="1">
    <citation type="journal article" date="2012" name="J. Am. Chem. Soc.">
        <title>Bacterial biosynthesis and maturation of the didemnin anti-cancer agents.</title>
        <authorList>
            <person name="Xu Y."/>
            <person name="Kersten R.D."/>
            <person name="Nam S.J."/>
            <person name="Lu L."/>
            <person name="Al-Suwailem A.M."/>
            <person name="Zheng H."/>
            <person name="Fenical W."/>
            <person name="Dorrestein P.C."/>
            <person name="Moore B.S."/>
            <person name="Qian P.Y."/>
        </authorList>
    </citation>
    <scope>NUCLEOTIDE SEQUENCE [LARGE SCALE GENOMIC DNA]</scope>
    <source>
        <strain evidence="10 11">KA081020-065</strain>
    </source>
</reference>
<dbReference type="AlphaFoldDB" id="I3TJ13"/>
<keyword evidence="6" id="KW-0479">Metal-binding</keyword>
<dbReference type="PANTHER" id="PTHR20941:SF1">
    <property type="entry name" value="FOLIC ACID SYNTHESIS PROTEIN FOL1"/>
    <property type="match status" value="1"/>
</dbReference>
<dbReference type="InterPro" id="IPR045031">
    <property type="entry name" value="DHP_synth-like"/>
</dbReference>
<evidence type="ECO:0000256" key="7">
    <source>
        <dbReference type="ARBA" id="ARBA00022842"/>
    </source>
</evidence>
<dbReference type="RefSeq" id="WP_014744430.1">
    <property type="nucleotide sequence ID" value="NC_017956.1"/>
</dbReference>
<evidence type="ECO:0000259" key="9">
    <source>
        <dbReference type="PROSITE" id="PS50972"/>
    </source>
</evidence>
<dbReference type="GO" id="GO:0046654">
    <property type="term" value="P:tetrahydrofolate biosynthetic process"/>
    <property type="evidence" value="ECO:0007669"/>
    <property type="project" value="TreeGrafter"/>
</dbReference>
<dbReference type="PROSITE" id="PS50972">
    <property type="entry name" value="PTERIN_BINDING"/>
    <property type="match status" value="1"/>
</dbReference>
<dbReference type="EMBL" id="CP003236">
    <property type="protein sequence ID" value="AFK52751.1"/>
    <property type="molecule type" value="Genomic_DNA"/>
</dbReference>
<dbReference type="KEGG" id="tmo:TMO_0912"/>
<dbReference type="STRING" id="1110502.TMO_0912"/>
<dbReference type="GO" id="GO:0046872">
    <property type="term" value="F:metal ion binding"/>
    <property type="evidence" value="ECO:0007669"/>
    <property type="project" value="UniProtKB-KW"/>
</dbReference>
<dbReference type="EC" id="2.5.1.15" evidence="4"/>
<evidence type="ECO:0000256" key="5">
    <source>
        <dbReference type="ARBA" id="ARBA00022679"/>
    </source>
</evidence>
<dbReference type="InterPro" id="IPR006390">
    <property type="entry name" value="DHP_synth_dom"/>
</dbReference>
<gene>
    <name evidence="10" type="primary">folP</name>
    <name evidence="10" type="ordered locus">TMO_0912</name>
</gene>
<sequence>MAHDLPANAAAASSDAAAAASLETRIREGDAGLRLYARPFGFAPVAVTPGAGLLKPATRLPGPGFRRLAGGWLAFDMVELLWRGGEGRPGRVVLPVEAALRLADRVMEYPGGRRLARRLRALEAPRQRFAGLDLQRRARVMAIVNVTPDSFSDGGDAFAPADAAAAVRRALADGADLLDLGAESTRPGAADIDPAEEIRRLDPALDEASAAGAVVSVDTRKGAVMHHAAGRGAAIANDVSGFTYDPAAAGVVAQTGLSAVAMHMRGTPETMQQLTGYDDVVLDVFDELEDRLVLLDEAGVSPGQVAVDPGIGFSKTVDQNLALLHNLSIFHGLGRPLLIGVSRKSFIGRITGEEAPRARVPGSLAAALLAVGQGAQIVRVHDVAETVQALVVGQAIGRGRA</sequence>
<dbReference type="GO" id="GO:0005829">
    <property type="term" value="C:cytosol"/>
    <property type="evidence" value="ECO:0007669"/>
    <property type="project" value="TreeGrafter"/>
</dbReference>
<dbReference type="Pfam" id="PF00809">
    <property type="entry name" value="Pterin_bind"/>
    <property type="match status" value="1"/>
</dbReference>
<evidence type="ECO:0000256" key="3">
    <source>
        <dbReference type="ARBA" id="ARBA00004763"/>
    </source>
</evidence>
<dbReference type="GO" id="GO:0004156">
    <property type="term" value="F:dihydropteroate synthase activity"/>
    <property type="evidence" value="ECO:0007669"/>
    <property type="project" value="UniProtKB-EC"/>
</dbReference>
<evidence type="ECO:0000256" key="8">
    <source>
        <dbReference type="ARBA" id="ARBA00022909"/>
    </source>
</evidence>
<comment type="catalytic activity">
    <reaction evidence="1">
        <text>(7,8-dihydropterin-6-yl)methyl diphosphate + 4-aminobenzoate = 7,8-dihydropteroate + diphosphate</text>
        <dbReference type="Rhea" id="RHEA:19949"/>
        <dbReference type="ChEBI" id="CHEBI:17836"/>
        <dbReference type="ChEBI" id="CHEBI:17839"/>
        <dbReference type="ChEBI" id="CHEBI:33019"/>
        <dbReference type="ChEBI" id="CHEBI:72950"/>
        <dbReference type="EC" id="2.5.1.15"/>
    </reaction>
</comment>
<dbReference type="Gene3D" id="3.20.20.20">
    <property type="entry name" value="Dihydropteroate synthase-like"/>
    <property type="match status" value="1"/>
</dbReference>
<name>I3TJ13_TISMK</name>
<evidence type="ECO:0000256" key="2">
    <source>
        <dbReference type="ARBA" id="ARBA00001946"/>
    </source>
</evidence>
<dbReference type="eggNOG" id="COG0294">
    <property type="taxonomic scope" value="Bacteria"/>
</dbReference>
<proteinExistence type="predicted"/>
<evidence type="ECO:0000313" key="11">
    <source>
        <dbReference type="Proteomes" id="UP000005258"/>
    </source>
</evidence>
<evidence type="ECO:0000256" key="1">
    <source>
        <dbReference type="ARBA" id="ARBA00000012"/>
    </source>
</evidence>
<dbReference type="SUPFAM" id="SSF51717">
    <property type="entry name" value="Dihydropteroate synthetase-like"/>
    <property type="match status" value="1"/>
</dbReference>
<dbReference type="CDD" id="cd00739">
    <property type="entry name" value="DHPS"/>
    <property type="match status" value="1"/>
</dbReference>
<dbReference type="PROSITE" id="PS00792">
    <property type="entry name" value="DHPS_1"/>
    <property type="match status" value="1"/>
</dbReference>
<keyword evidence="8" id="KW-0289">Folate biosynthesis</keyword>
<evidence type="ECO:0000313" key="10">
    <source>
        <dbReference type="EMBL" id="AFK52751.1"/>
    </source>
</evidence>
<dbReference type="HOGENOM" id="CLU_008023_0_1_5"/>
<dbReference type="GO" id="GO:0046656">
    <property type="term" value="P:folic acid biosynthetic process"/>
    <property type="evidence" value="ECO:0007669"/>
    <property type="project" value="UniProtKB-KW"/>
</dbReference>
<dbReference type="InterPro" id="IPR011005">
    <property type="entry name" value="Dihydropteroate_synth-like_sf"/>
</dbReference>
<feature type="domain" description="Pterin-binding" evidence="9">
    <location>
        <begin position="138"/>
        <end position="391"/>
    </location>
</feature>
<organism evidence="10 11">
    <name type="scientific">Tistrella mobilis (strain KA081020-065)</name>
    <dbReference type="NCBI Taxonomy" id="1110502"/>
    <lineage>
        <taxon>Bacteria</taxon>
        <taxon>Pseudomonadati</taxon>
        <taxon>Pseudomonadota</taxon>
        <taxon>Alphaproteobacteria</taxon>
        <taxon>Geminicoccales</taxon>
        <taxon>Geminicoccaceae</taxon>
        <taxon>Tistrella</taxon>
    </lineage>
</organism>
<protein>
    <recommendedName>
        <fullName evidence="4">dihydropteroate synthase</fullName>
        <ecNumber evidence="4">2.5.1.15</ecNumber>
    </recommendedName>
</protein>
<keyword evidence="5" id="KW-0808">Transferase</keyword>
<dbReference type="PANTHER" id="PTHR20941">
    <property type="entry name" value="FOLATE SYNTHESIS PROTEINS"/>
    <property type="match status" value="1"/>
</dbReference>
<accession>I3TJ13</accession>
<evidence type="ECO:0000256" key="4">
    <source>
        <dbReference type="ARBA" id="ARBA00012458"/>
    </source>
</evidence>
<comment type="pathway">
    <text evidence="3">Cofactor biosynthesis; tetrahydrofolate biosynthesis; 7,8-dihydrofolate from 2-amino-4-hydroxy-6-hydroxymethyl-7,8-dihydropteridine diphosphate and 4-aminobenzoate: step 1/2.</text>
</comment>
<keyword evidence="7" id="KW-0460">Magnesium</keyword>
<dbReference type="NCBIfam" id="TIGR01496">
    <property type="entry name" value="DHPS"/>
    <property type="match status" value="1"/>
</dbReference>
<keyword evidence="11" id="KW-1185">Reference proteome</keyword>
<evidence type="ECO:0000256" key="6">
    <source>
        <dbReference type="ARBA" id="ARBA00022723"/>
    </source>
</evidence>
<dbReference type="PROSITE" id="PS00793">
    <property type="entry name" value="DHPS_2"/>
    <property type="match status" value="1"/>
</dbReference>